<evidence type="ECO:0000313" key="5">
    <source>
        <dbReference type="EMBL" id="QEI04406.1"/>
    </source>
</evidence>
<dbReference type="Gene3D" id="3.10.180.10">
    <property type="entry name" value="2,3-Dihydroxybiphenyl 1,2-Dioxygenase, domain 1"/>
    <property type="match status" value="1"/>
</dbReference>
<dbReference type="OrthoDB" id="9803104at2"/>
<dbReference type="InterPro" id="IPR029068">
    <property type="entry name" value="Glyas_Bleomycin-R_OHBP_Dase"/>
</dbReference>
<dbReference type="GO" id="GO:0046677">
    <property type="term" value="P:response to antibiotic"/>
    <property type="evidence" value="ECO:0007669"/>
    <property type="project" value="UniProtKB-KW"/>
</dbReference>
<reference evidence="5 6" key="1">
    <citation type="submission" date="2019-08" db="EMBL/GenBank/DDBJ databases">
        <title>Amphibian skin-associated Pigmentiphaga: genome sequence and occurrence across geography and hosts.</title>
        <authorList>
            <person name="Bletz M.C."/>
            <person name="Bunk B."/>
            <person name="Sproeer C."/>
            <person name="Biwer P."/>
            <person name="Reiter S."/>
            <person name="Rabemananjara F.C.E."/>
            <person name="Schulz S."/>
            <person name="Overmann J."/>
            <person name="Vences M."/>
        </authorList>
    </citation>
    <scope>NUCLEOTIDE SEQUENCE [LARGE SCALE GENOMIC DNA]</scope>
    <source>
        <strain evidence="5 6">Mada1488</strain>
    </source>
</reference>
<name>A0A5C0ARY9_9BURK</name>
<comment type="similarity">
    <text evidence="1">Belongs to the bleomycin resistance protein family.</text>
</comment>
<dbReference type="SUPFAM" id="SSF54593">
    <property type="entry name" value="Glyoxalase/Bleomycin resistance protein/Dihydroxybiphenyl dioxygenase"/>
    <property type="match status" value="1"/>
</dbReference>
<proteinExistence type="inferred from homology"/>
<keyword evidence="6" id="KW-1185">Reference proteome</keyword>
<accession>A0A5C0ARY9</accession>
<keyword evidence="3" id="KW-0046">Antibiotic resistance</keyword>
<feature type="domain" description="VOC" evidence="4">
    <location>
        <begin position="5"/>
        <end position="116"/>
    </location>
</feature>
<evidence type="ECO:0000256" key="2">
    <source>
        <dbReference type="ARBA" id="ARBA00021572"/>
    </source>
</evidence>
<dbReference type="AlphaFoldDB" id="A0A5C0ARY9"/>
<dbReference type="InterPro" id="IPR000335">
    <property type="entry name" value="Bleomycin-R"/>
</dbReference>
<evidence type="ECO:0000256" key="3">
    <source>
        <dbReference type="ARBA" id="ARBA00023251"/>
    </source>
</evidence>
<organism evidence="5 6">
    <name type="scientific">Pigmentiphaga aceris</name>
    <dbReference type="NCBI Taxonomy" id="1940612"/>
    <lineage>
        <taxon>Bacteria</taxon>
        <taxon>Pseudomonadati</taxon>
        <taxon>Pseudomonadota</taxon>
        <taxon>Betaproteobacteria</taxon>
        <taxon>Burkholderiales</taxon>
        <taxon>Alcaligenaceae</taxon>
        <taxon>Pigmentiphaga</taxon>
    </lineage>
</organism>
<dbReference type="Proteomes" id="UP000325161">
    <property type="component" value="Chromosome"/>
</dbReference>
<dbReference type="Pfam" id="PF19581">
    <property type="entry name" value="Glyoxalase_7"/>
    <property type="match status" value="1"/>
</dbReference>
<dbReference type="EMBL" id="CP043046">
    <property type="protein sequence ID" value="QEI04406.1"/>
    <property type="molecule type" value="Genomic_DNA"/>
</dbReference>
<evidence type="ECO:0000259" key="4">
    <source>
        <dbReference type="PROSITE" id="PS51819"/>
    </source>
</evidence>
<protein>
    <recommendedName>
        <fullName evidence="2">Bleomycin resistance protein</fullName>
    </recommendedName>
</protein>
<dbReference type="PROSITE" id="PS51819">
    <property type="entry name" value="VOC"/>
    <property type="match status" value="1"/>
</dbReference>
<dbReference type="KEGG" id="pacr:FXN63_00045"/>
<dbReference type="InterPro" id="IPR037523">
    <property type="entry name" value="VOC_core"/>
</dbReference>
<evidence type="ECO:0000313" key="6">
    <source>
        <dbReference type="Proteomes" id="UP000325161"/>
    </source>
</evidence>
<evidence type="ECO:0000256" key="1">
    <source>
        <dbReference type="ARBA" id="ARBA00011051"/>
    </source>
</evidence>
<dbReference type="CDD" id="cd08349">
    <property type="entry name" value="BLMA_like"/>
    <property type="match status" value="1"/>
</dbReference>
<gene>
    <name evidence="5" type="ORF">FXN63_00045</name>
</gene>
<sequence length="120" mass="13594">MQNTRFGQAISVLTSLDMARTLAYYNQVLGFKTTHFKDHAYGIAVRADVELHFWACSDKHIAENTSCYIHVHDIQAVHRDLSLRFPNLSPIVHAPWGMDEFHLIDPDGNLIKFGQDSAAL</sequence>
<dbReference type="RefSeq" id="WP_148811670.1">
    <property type="nucleotide sequence ID" value="NZ_CP043046.1"/>
</dbReference>